<evidence type="ECO:0000256" key="3">
    <source>
        <dbReference type="ARBA" id="ARBA00023163"/>
    </source>
</evidence>
<evidence type="ECO:0000259" key="5">
    <source>
        <dbReference type="PROSITE" id="PS50977"/>
    </source>
</evidence>
<dbReference type="PROSITE" id="PS50977">
    <property type="entry name" value="HTH_TETR_2"/>
    <property type="match status" value="1"/>
</dbReference>
<dbReference type="SUPFAM" id="SSF48498">
    <property type="entry name" value="Tetracyclin repressor-like, C-terminal domain"/>
    <property type="match status" value="1"/>
</dbReference>
<evidence type="ECO:0000313" key="8">
    <source>
        <dbReference type="Proteomes" id="UP000186216"/>
    </source>
</evidence>
<evidence type="ECO:0000256" key="1">
    <source>
        <dbReference type="ARBA" id="ARBA00023015"/>
    </source>
</evidence>
<keyword evidence="3" id="KW-0804">Transcription</keyword>
<dbReference type="RefSeq" id="WP_076528934.1">
    <property type="nucleotide sequence ID" value="NZ_CP067140.1"/>
</dbReference>
<evidence type="ECO:0000313" key="6">
    <source>
        <dbReference type="EMBL" id="SIT17090.1"/>
    </source>
</evidence>
<dbReference type="GO" id="GO:0003700">
    <property type="term" value="F:DNA-binding transcription factor activity"/>
    <property type="evidence" value="ECO:0007669"/>
    <property type="project" value="TreeGrafter"/>
</dbReference>
<dbReference type="PANTHER" id="PTHR30055:SF209">
    <property type="entry name" value="POSSIBLE TRANSCRIPTIONAL REGULATORY PROTEIN (PROBABLY TETR-FAMILY)"/>
    <property type="match status" value="1"/>
</dbReference>
<dbReference type="EMBL" id="FTOU01000030">
    <property type="protein sequence ID" value="SIT17090.1"/>
    <property type="molecule type" value="Genomic_DNA"/>
</dbReference>
<dbReference type="InterPro" id="IPR001647">
    <property type="entry name" value="HTH_TetR"/>
</dbReference>
<protein>
    <submittedName>
        <fullName evidence="7">TetR/AcrR family transcriptional regulator</fullName>
    </submittedName>
    <submittedName>
        <fullName evidence="6">Transcriptional regulator, TetR family</fullName>
    </submittedName>
</protein>
<accession>A0AA45W8I0</accession>
<dbReference type="AlphaFoldDB" id="A0AA45W8I0"/>
<dbReference type="Proteomes" id="UP001215549">
    <property type="component" value="Chromosome"/>
</dbReference>
<keyword evidence="1" id="KW-0805">Transcription regulation</keyword>
<dbReference type="Gene3D" id="1.10.357.10">
    <property type="entry name" value="Tetracycline Repressor, domain 2"/>
    <property type="match status" value="1"/>
</dbReference>
<feature type="DNA-binding region" description="H-T-H motif" evidence="4">
    <location>
        <begin position="33"/>
        <end position="52"/>
    </location>
</feature>
<dbReference type="PANTHER" id="PTHR30055">
    <property type="entry name" value="HTH-TYPE TRANSCRIPTIONAL REGULATOR RUTR"/>
    <property type="match status" value="1"/>
</dbReference>
<reference evidence="7 9" key="2">
    <citation type="submission" date="2021-01" db="EMBL/GenBank/DDBJ databases">
        <title>Biogeographic distribution of Paracoccus.</title>
        <authorList>
            <person name="Hollensteiner J."/>
            <person name="Leineberger J."/>
            <person name="Brinkhoff T."/>
            <person name="Daniel R."/>
        </authorList>
    </citation>
    <scope>NUCLEOTIDE SEQUENCE [LARGE SCALE GENOMIC DNA]</scope>
    <source>
        <strain evidence="7 9">DSM 18447</strain>
    </source>
</reference>
<dbReference type="SUPFAM" id="SSF46689">
    <property type="entry name" value="Homeodomain-like"/>
    <property type="match status" value="1"/>
</dbReference>
<reference evidence="6 8" key="1">
    <citation type="submission" date="2017-01" db="EMBL/GenBank/DDBJ databases">
        <authorList>
            <person name="Varghese N."/>
            <person name="Submissions S."/>
        </authorList>
    </citation>
    <scope>NUCLEOTIDE SEQUENCE [LARGE SCALE GENOMIC DNA]</scope>
    <source>
        <strain evidence="6 8">DSM 18447</strain>
    </source>
</reference>
<dbReference type="Pfam" id="PF13305">
    <property type="entry name" value="TetR_C_33"/>
    <property type="match status" value="1"/>
</dbReference>
<dbReference type="EMBL" id="CP067140">
    <property type="protein sequence ID" value="WCR02634.1"/>
    <property type="molecule type" value="Genomic_DNA"/>
</dbReference>
<dbReference type="Pfam" id="PF00440">
    <property type="entry name" value="TetR_N"/>
    <property type="match status" value="1"/>
</dbReference>
<evidence type="ECO:0000256" key="2">
    <source>
        <dbReference type="ARBA" id="ARBA00023125"/>
    </source>
</evidence>
<sequence length="196" mass="21862">MARPRHYDHDELRSATTEAARNLLEEGGPAALTARALAKAVNTTPGTIYNLFGNMNAVLHEVNRHSFTELAKMLDAAPPAAPREHLLALADGYVDFMLARRVVWRGLFEGPRQTDTFPEWYTTLIDELIDRIAEPIGHLHPRTSARKLAEQLFLSVHGVVALAAIERLDLVTAQDPHSLARLAVERMLTWIEADKT</sequence>
<dbReference type="InterPro" id="IPR009057">
    <property type="entry name" value="Homeodomain-like_sf"/>
</dbReference>
<dbReference type="InterPro" id="IPR025996">
    <property type="entry name" value="MT1864/Rv1816-like_C"/>
</dbReference>
<dbReference type="InterPro" id="IPR036271">
    <property type="entry name" value="Tet_transcr_reg_TetR-rel_C_sf"/>
</dbReference>
<dbReference type="Proteomes" id="UP000186216">
    <property type="component" value="Unassembled WGS sequence"/>
</dbReference>
<keyword evidence="2 4" id="KW-0238">DNA-binding</keyword>
<evidence type="ECO:0000256" key="4">
    <source>
        <dbReference type="PROSITE-ProRule" id="PRU00335"/>
    </source>
</evidence>
<dbReference type="InterPro" id="IPR050109">
    <property type="entry name" value="HTH-type_TetR-like_transc_reg"/>
</dbReference>
<name>A0AA45W8I0_9RHOB</name>
<dbReference type="GO" id="GO:0000976">
    <property type="term" value="F:transcription cis-regulatory region binding"/>
    <property type="evidence" value="ECO:0007669"/>
    <property type="project" value="TreeGrafter"/>
</dbReference>
<evidence type="ECO:0000313" key="7">
    <source>
        <dbReference type="EMBL" id="WCR02634.1"/>
    </source>
</evidence>
<gene>
    <name evidence="7" type="ORF">JHX88_17525</name>
    <name evidence="6" type="ORF">SAMN05421772_13010</name>
</gene>
<evidence type="ECO:0000313" key="9">
    <source>
        <dbReference type="Proteomes" id="UP001215549"/>
    </source>
</evidence>
<keyword evidence="9" id="KW-1185">Reference proteome</keyword>
<feature type="domain" description="HTH tetR-type" evidence="5">
    <location>
        <begin position="10"/>
        <end position="70"/>
    </location>
</feature>
<proteinExistence type="predicted"/>
<organism evidence="6 8">
    <name type="scientific">Paracoccus saliphilus</name>
    <dbReference type="NCBI Taxonomy" id="405559"/>
    <lineage>
        <taxon>Bacteria</taxon>
        <taxon>Pseudomonadati</taxon>
        <taxon>Pseudomonadota</taxon>
        <taxon>Alphaproteobacteria</taxon>
        <taxon>Rhodobacterales</taxon>
        <taxon>Paracoccaceae</taxon>
        <taxon>Paracoccus</taxon>
    </lineage>
</organism>